<gene>
    <name evidence="1" type="ORF">BJX63DRAFT_266059</name>
</gene>
<protein>
    <submittedName>
        <fullName evidence="1">Uncharacterized protein</fullName>
    </submittedName>
</protein>
<dbReference type="Proteomes" id="UP001610334">
    <property type="component" value="Unassembled WGS sequence"/>
</dbReference>
<evidence type="ECO:0000313" key="1">
    <source>
        <dbReference type="EMBL" id="KAL2811914.1"/>
    </source>
</evidence>
<reference evidence="1 2" key="1">
    <citation type="submission" date="2024-07" db="EMBL/GenBank/DDBJ databases">
        <title>Section-level genome sequencing and comparative genomics of Aspergillus sections Usti and Cavernicolus.</title>
        <authorList>
            <consortium name="Lawrence Berkeley National Laboratory"/>
            <person name="Nybo J.L."/>
            <person name="Vesth T.C."/>
            <person name="Theobald S."/>
            <person name="Frisvad J.C."/>
            <person name="Larsen T.O."/>
            <person name="Kjaerboelling I."/>
            <person name="Rothschild-Mancinelli K."/>
            <person name="Lyhne E.K."/>
            <person name="Kogle M.E."/>
            <person name="Barry K."/>
            <person name="Clum A."/>
            <person name="Na H."/>
            <person name="Ledsgaard L."/>
            <person name="Lin J."/>
            <person name="Lipzen A."/>
            <person name="Kuo A."/>
            <person name="Riley R."/>
            <person name="Mondo S."/>
            <person name="Labutti K."/>
            <person name="Haridas S."/>
            <person name="Pangalinan J."/>
            <person name="Salamov A.A."/>
            <person name="Simmons B.A."/>
            <person name="Magnuson J.K."/>
            <person name="Chen J."/>
            <person name="Drula E."/>
            <person name="Henrissat B."/>
            <person name="Wiebenga A."/>
            <person name="Lubbers R.J."/>
            <person name="Gomes A.C."/>
            <person name="Makela M.R."/>
            <person name="Stajich J."/>
            <person name="Grigoriev I.V."/>
            <person name="Mortensen U.H."/>
            <person name="De Vries R.P."/>
            <person name="Baker S.E."/>
            <person name="Andersen M.R."/>
        </authorList>
    </citation>
    <scope>NUCLEOTIDE SEQUENCE [LARGE SCALE GENOMIC DNA]</scope>
    <source>
        <strain evidence="1 2">CBS 588.65</strain>
    </source>
</reference>
<organism evidence="1 2">
    <name type="scientific">Aspergillus granulosus</name>
    <dbReference type="NCBI Taxonomy" id="176169"/>
    <lineage>
        <taxon>Eukaryota</taxon>
        <taxon>Fungi</taxon>
        <taxon>Dikarya</taxon>
        <taxon>Ascomycota</taxon>
        <taxon>Pezizomycotina</taxon>
        <taxon>Eurotiomycetes</taxon>
        <taxon>Eurotiomycetidae</taxon>
        <taxon>Eurotiales</taxon>
        <taxon>Aspergillaceae</taxon>
        <taxon>Aspergillus</taxon>
        <taxon>Aspergillus subgen. Nidulantes</taxon>
    </lineage>
</organism>
<accession>A0ABR4H8Y0</accession>
<proteinExistence type="predicted"/>
<dbReference type="EMBL" id="JBFXLT010000053">
    <property type="protein sequence ID" value="KAL2811914.1"/>
    <property type="molecule type" value="Genomic_DNA"/>
</dbReference>
<evidence type="ECO:0000313" key="2">
    <source>
        <dbReference type="Proteomes" id="UP001610334"/>
    </source>
</evidence>
<sequence length="153" mass="17491">MDGRDKMTRVRYRSKKKAWGVIGSSVAIEKKGQKQSINFLMLFLVHKLSGKGVWLHEEIRTAFWAFGEAAGWEGRSTERRGGGDVRDATAQNTVLTRWRVPQCELSWRTSCRGEYVRADTNFWKKGDAPGERGRDLWCWGLGVSLEEGRKRGL</sequence>
<keyword evidence="2" id="KW-1185">Reference proteome</keyword>
<comment type="caution">
    <text evidence="1">The sequence shown here is derived from an EMBL/GenBank/DDBJ whole genome shotgun (WGS) entry which is preliminary data.</text>
</comment>
<name>A0ABR4H8Y0_9EURO</name>